<dbReference type="AlphaFoldDB" id="A0A4W5PV09"/>
<keyword evidence="1" id="KW-0472">Membrane</keyword>
<reference evidence="2" key="3">
    <citation type="submission" date="2025-09" db="UniProtKB">
        <authorList>
            <consortium name="Ensembl"/>
        </authorList>
    </citation>
    <scope>IDENTIFICATION</scope>
</reference>
<name>A0A4W5PV09_9TELE</name>
<dbReference type="STRING" id="62062.ENSHHUP00000067402"/>
<dbReference type="Proteomes" id="UP000314982">
    <property type="component" value="Unassembled WGS sequence"/>
</dbReference>
<reference evidence="2" key="2">
    <citation type="submission" date="2025-08" db="UniProtKB">
        <authorList>
            <consortium name="Ensembl"/>
        </authorList>
    </citation>
    <scope>IDENTIFICATION</scope>
</reference>
<keyword evidence="1" id="KW-0812">Transmembrane</keyword>
<dbReference type="SUPFAM" id="SSF52058">
    <property type="entry name" value="L domain-like"/>
    <property type="match status" value="1"/>
</dbReference>
<dbReference type="GeneTree" id="ENSGT01000000214993"/>
<dbReference type="Ensembl" id="ENSHHUT00000069671.1">
    <property type="protein sequence ID" value="ENSHHUP00000067402.1"/>
    <property type="gene ID" value="ENSHHUG00000039730.1"/>
</dbReference>
<sequence>CGMVCVPNFGLFMVWIIGSWGWLSNKCILYDKPISHWVTPQGYCSNGNLCADCWDVCDLKLNLSIIPSHYQFLWLNVRSGSVLQSGTLSRMKKLFCSKFITSNSSLRSNIFSDLTNLEELDIDNYRLSLMALDALAGIPLLKKLCLQQIVNMSQSLTNLYFK</sequence>
<protein>
    <submittedName>
        <fullName evidence="2">Uncharacterized protein</fullName>
    </submittedName>
</protein>
<accession>A0A4W5PV09</accession>
<feature type="transmembrane region" description="Helical" evidence="1">
    <location>
        <begin position="6"/>
        <end position="23"/>
    </location>
</feature>
<keyword evidence="3" id="KW-1185">Reference proteome</keyword>
<reference evidence="3" key="1">
    <citation type="submission" date="2018-06" db="EMBL/GenBank/DDBJ databases">
        <title>Genome assembly of Danube salmon.</title>
        <authorList>
            <person name="Macqueen D.J."/>
            <person name="Gundappa M.K."/>
        </authorList>
    </citation>
    <scope>NUCLEOTIDE SEQUENCE [LARGE SCALE GENOMIC DNA]</scope>
</reference>
<proteinExistence type="predicted"/>
<evidence type="ECO:0000313" key="2">
    <source>
        <dbReference type="Ensembl" id="ENSHHUP00000067402.1"/>
    </source>
</evidence>
<evidence type="ECO:0000313" key="3">
    <source>
        <dbReference type="Proteomes" id="UP000314982"/>
    </source>
</evidence>
<evidence type="ECO:0000256" key="1">
    <source>
        <dbReference type="SAM" id="Phobius"/>
    </source>
</evidence>
<organism evidence="2 3">
    <name type="scientific">Hucho hucho</name>
    <name type="common">huchen</name>
    <dbReference type="NCBI Taxonomy" id="62062"/>
    <lineage>
        <taxon>Eukaryota</taxon>
        <taxon>Metazoa</taxon>
        <taxon>Chordata</taxon>
        <taxon>Craniata</taxon>
        <taxon>Vertebrata</taxon>
        <taxon>Euteleostomi</taxon>
        <taxon>Actinopterygii</taxon>
        <taxon>Neopterygii</taxon>
        <taxon>Teleostei</taxon>
        <taxon>Protacanthopterygii</taxon>
        <taxon>Salmoniformes</taxon>
        <taxon>Salmonidae</taxon>
        <taxon>Salmoninae</taxon>
        <taxon>Hucho</taxon>
    </lineage>
</organism>
<keyword evidence="1" id="KW-1133">Transmembrane helix</keyword>